<dbReference type="Gene3D" id="2.30.130.30">
    <property type="entry name" value="Hypothetical protein"/>
    <property type="match status" value="1"/>
</dbReference>
<evidence type="ECO:0000259" key="1">
    <source>
        <dbReference type="Pfam" id="PF04266"/>
    </source>
</evidence>
<accession>A0A081PKJ1</accession>
<reference evidence="2 3" key="1">
    <citation type="journal article" date="1992" name="Int. J. Syst. Bacteriol.">
        <title>Sphingobacterium antarcticus sp. nov. a Psychrotrophic Bacterium from the Soils of Schirmacher Oasis, Antarctica.</title>
        <authorList>
            <person name="Shivaji S."/>
            <person name="Ray M.K."/>
            <person name="Rao N.S."/>
            <person name="Saiserr L."/>
            <person name="Jagannadham M.V."/>
            <person name="Kumar G.S."/>
            <person name="Reddy G."/>
            <person name="Bhargava P.M."/>
        </authorList>
    </citation>
    <scope>NUCLEOTIDE SEQUENCE [LARGE SCALE GENOMIC DNA]</scope>
    <source>
        <strain evidence="2 3">4BY</strain>
    </source>
</reference>
<evidence type="ECO:0000313" key="3">
    <source>
        <dbReference type="Proteomes" id="UP000028007"/>
    </source>
</evidence>
<evidence type="ECO:0000313" key="2">
    <source>
        <dbReference type="EMBL" id="KEQ31214.1"/>
    </source>
</evidence>
<dbReference type="EMBL" id="JNFF01000019">
    <property type="protein sequence ID" value="KEQ31214.1"/>
    <property type="molecule type" value="Genomic_DNA"/>
</dbReference>
<proteinExistence type="predicted"/>
<feature type="domain" description="ASCH" evidence="1">
    <location>
        <begin position="22"/>
        <end position="100"/>
    </location>
</feature>
<protein>
    <recommendedName>
        <fullName evidence="1">ASCH domain-containing protein</fullName>
    </recommendedName>
</protein>
<dbReference type="Proteomes" id="UP000028007">
    <property type="component" value="Unassembled WGS sequence"/>
</dbReference>
<sequence length="163" mass="19188">MQTPFIFIKKHNQKYKNYMKALTIKNPWALLIAQGIKDIENRTWRTKFRGSINIHAGKDYPYVSLTDQQEDLIRGDLRYNFIKRKFNCSAIIVEVDIVDCVLNHESIWAEQMAYDVCPETGMHILRKGQPYVWNWVLANPLLYDKPIENVKGALSVWEPFLNK</sequence>
<dbReference type="Pfam" id="PF04266">
    <property type="entry name" value="ASCH"/>
    <property type="match status" value="1"/>
</dbReference>
<gene>
    <name evidence="2" type="ORF">N180_02905</name>
</gene>
<dbReference type="InterPro" id="IPR015947">
    <property type="entry name" value="PUA-like_sf"/>
</dbReference>
<dbReference type="SUPFAM" id="SSF88697">
    <property type="entry name" value="PUA domain-like"/>
    <property type="match status" value="1"/>
</dbReference>
<organism evidence="2 3">
    <name type="scientific">Pedobacter antarcticus 4BY</name>
    <dbReference type="NCBI Taxonomy" id="1358423"/>
    <lineage>
        <taxon>Bacteria</taxon>
        <taxon>Pseudomonadati</taxon>
        <taxon>Bacteroidota</taxon>
        <taxon>Sphingobacteriia</taxon>
        <taxon>Sphingobacteriales</taxon>
        <taxon>Sphingobacteriaceae</taxon>
        <taxon>Pedobacter</taxon>
    </lineage>
</organism>
<keyword evidence="3" id="KW-1185">Reference proteome</keyword>
<dbReference type="InterPro" id="IPR007374">
    <property type="entry name" value="ASCH_domain"/>
</dbReference>
<dbReference type="AlphaFoldDB" id="A0A081PKJ1"/>
<name>A0A081PKJ1_9SPHI</name>
<dbReference type="eggNOG" id="ENOG50331AT">
    <property type="taxonomic scope" value="Bacteria"/>
</dbReference>
<comment type="caution">
    <text evidence="2">The sequence shown here is derived from an EMBL/GenBank/DDBJ whole genome shotgun (WGS) entry which is preliminary data.</text>
</comment>